<feature type="domain" description="SET" evidence="8">
    <location>
        <begin position="109"/>
        <end position="217"/>
    </location>
</feature>
<dbReference type="STRING" id="158607.A0A2P5IAV6"/>
<keyword evidence="6" id="KW-0949">S-adenosyl-L-methionine</keyword>
<dbReference type="Gene3D" id="2.170.270.10">
    <property type="entry name" value="SET domain"/>
    <property type="match status" value="1"/>
</dbReference>
<organism evidence="9 10">
    <name type="scientific">Diaporthe helianthi</name>
    <dbReference type="NCBI Taxonomy" id="158607"/>
    <lineage>
        <taxon>Eukaryota</taxon>
        <taxon>Fungi</taxon>
        <taxon>Dikarya</taxon>
        <taxon>Ascomycota</taxon>
        <taxon>Pezizomycotina</taxon>
        <taxon>Sordariomycetes</taxon>
        <taxon>Sordariomycetidae</taxon>
        <taxon>Diaporthales</taxon>
        <taxon>Diaporthaceae</taxon>
        <taxon>Diaporthe</taxon>
    </lineage>
</organism>
<keyword evidence="3" id="KW-0158">Chromosome</keyword>
<name>A0A2P5IAV6_DIAHE</name>
<dbReference type="PANTHER" id="PTHR22884">
    <property type="entry name" value="SET DOMAIN PROTEINS"/>
    <property type="match status" value="1"/>
</dbReference>
<gene>
    <name evidence="9" type="ORF">DHEL01_v201972</name>
</gene>
<keyword evidence="4 9" id="KW-0489">Methyltransferase</keyword>
<dbReference type="AlphaFoldDB" id="A0A2P5IAV6"/>
<dbReference type="GO" id="GO:0032259">
    <property type="term" value="P:methylation"/>
    <property type="evidence" value="ECO:0007669"/>
    <property type="project" value="UniProtKB-KW"/>
</dbReference>
<keyword evidence="10" id="KW-1185">Reference proteome</keyword>
<reference evidence="9" key="1">
    <citation type="submission" date="2017-09" db="EMBL/GenBank/DDBJ databases">
        <title>Polyketide synthases of a Diaporthe helianthi virulent isolate.</title>
        <authorList>
            <person name="Baroncelli R."/>
        </authorList>
    </citation>
    <scope>NUCLEOTIDE SEQUENCE [LARGE SCALE GENOMIC DNA]</scope>
    <source>
        <strain evidence="9">7/96</strain>
    </source>
</reference>
<dbReference type="GO" id="GO:0005634">
    <property type="term" value="C:nucleus"/>
    <property type="evidence" value="ECO:0007669"/>
    <property type="project" value="UniProtKB-SubCell"/>
</dbReference>
<evidence type="ECO:0000256" key="5">
    <source>
        <dbReference type="ARBA" id="ARBA00022679"/>
    </source>
</evidence>
<dbReference type="InParanoid" id="A0A2P5IAV6"/>
<accession>A0A2P5IAV6</accession>
<keyword evidence="5" id="KW-0808">Transferase</keyword>
<evidence type="ECO:0000256" key="3">
    <source>
        <dbReference type="ARBA" id="ARBA00022454"/>
    </source>
</evidence>
<dbReference type="InterPro" id="IPR050777">
    <property type="entry name" value="SET2_Histone-Lys_MeTrsfase"/>
</dbReference>
<evidence type="ECO:0000256" key="1">
    <source>
        <dbReference type="ARBA" id="ARBA00004123"/>
    </source>
</evidence>
<keyword evidence="7" id="KW-0539">Nucleus</keyword>
<sequence length="279" mass="31190">MADPDQSPPNPPQTVANLRQNLFQYRDQNNQLQTLNLPGPARIEEHVILYPERWIWVPTVEGVLNQGWEDLFCAVCGRWGHSTRRNGAICHGQQCRAAFQILADDCRNNRIELRATPSMGLGVFATTDIPSNRVLGEYLGDLRPPTEDPNHIDHYQFTLSGIAFISATEAGNWTRFVNHNCNPNVTVGDDMYGRRRAIVFTSNRAIAAGEQLSINYGDHYFEPLRIDCTCDAHAGPHQPGGRPAMFQTPVLEPIVLELGTPIPSSPGQYQQIPRRDPSP</sequence>
<evidence type="ECO:0000256" key="2">
    <source>
        <dbReference type="ARBA" id="ARBA00004286"/>
    </source>
</evidence>
<dbReference type="PROSITE" id="PS50280">
    <property type="entry name" value="SET"/>
    <property type="match status" value="1"/>
</dbReference>
<dbReference type="Proteomes" id="UP000094444">
    <property type="component" value="Unassembled WGS sequence"/>
</dbReference>
<evidence type="ECO:0000256" key="4">
    <source>
        <dbReference type="ARBA" id="ARBA00022603"/>
    </source>
</evidence>
<comment type="subcellular location">
    <subcellularLocation>
        <location evidence="2">Chromosome</location>
    </subcellularLocation>
    <subcellularLocation>
        <location evidence="1">Nucleus</location>
    </subcellularLocation>
</comment>
<dbReference type="SUPFAM" id="SSF82199">
    <property type="entry name" value="SET domain"/>
    <property type="match status" value="1"/>
</dbReference>
<evidence type="ECO:0000313" key="10">
    <source>
        <dbReference type="Proteomes" id="UP000094444"/>
    </source>
</evidence>
<dbReference type="InterPro" id="IPR001214">
    <property type="entry name" value="SET_dom"/>
</dbReference>
<dbReference type="EMBL" id="MAVT02000099">
    <property type="protein sequence ID" value="POS79635.1"/>
    <property type="molecule type" value="Genomic_DNA"/>
</dbReference>
<protein>
    <submittedName>
        <fullName evidence="9">Set-domain histone methyltransferase-5</fullName>
    </submittedName>
</protein>
<dbReference type="GO" id="GO:0008168">
    <property type="term" value="F:methyltransferase activity"/>
    <property type="evidence" value="ECO:0007669"/>
    <property type="project" value="UniProtKB-KW"/>
</dbReference>
<dbReference type="GO" id="GO:0005694">
    <property type="term" value="C:chromosome"/>
    <property type="evidence" value="ECO:0007669"/>
    <property type="project" value="UniProtKB-SubCell"/>
</dbReference>
<dbReference type="Pfam" id="PF00856">
    <property type="entry name" value="SET"/>
    <property type="match status" value="1"/>
</dbReference>
<dbReference type="SMART" id="SM00317">
    <property type="entry name" value="SET"/>
    <property type="match status" value="1"/>
</dbReference>
<evidence type="ECO:0000256" key="7">
    <source>
        <dbReference type="ARBA" id="ARBA00023242"/>
    </source>
</evidence>
<comment type="caution">
    <text evidence="9">The sequence shown here is derived from an EMBL/GenBank/DDBJ whole genome shotgun (WGS) entry which is preliminary data.</text>
</comment>
<proteinExistence type="predicted"/>
<evidence type="ECO:0000313" key="9">
    <source>
        <dbReference type="EMBL" id="POS79635.1"/>
    </source>
</evidence>
<evidence type="ECO:0000259" key="8">
    <source>
        <dbReference type="PROSITE" id="PS50280"/>
    </source>
</evidence>
<dbReference type="OrthoDB" id="308383at2759"/>
<evidence type="ECO:0000256" key="6">
    <source>
        <dbReference type="ARBA" id="ARBA00022691"/>
    </source>
</evidence>
<dbReference type="InterPro" id="IPR046341">
    <property type="entry name" value="SET_dom_sf"/>
</dbReference>